<keyword evidence="2" id="KW-0812">Transmembrane</keyword>
<evidence type="ECO:0000313" key="3">
    <source>
        <dbReference type="EMBL" id="AQD17732.1"/>
    </source>
</evidence>
<feature type="region of interest" description="Disordered" evidence="1">
    <location>
        <begin position="1"/>
        <end position="49"/>
    </location>
</feature>
<reference evidence="3" key="1">
    <citation type="submission" date="2016-05" db="EMBL/GenBank/DDBJ databases">
        <authorList>
            <person name="Lavstsen T."/>
            <person name="Jespersen J.S."/>
        </authorList>
    </citation>
    <scope>NUCLEOTIDE SEQUENCE</scope>
    <source>
        <strain evidence="3">LADL11-100</strain>
    </source>
</reference>
<name>A0A1P8YZR2_EDWIC</name>
<keyword evidence="2" id="KW-1133">Transmembrane helix</keyword>
<evidence type="ECO:0000256" key="1">
    <source>
        <dbReference type="SAM" id="MobiDB-lite"/>
    </source>
</evidence>
<feature type="transmembrane region" description="Helical" evidence="2">
    <location>
        <begin position="108"/>
        <end position="128"/>
    </location>
</feature>
<dbReference type="AlphaFoldDB" id="A0A1P8YZR2"/>
<gene>
    <name evidence="3" type="primary">eseG</name>
    <name evidence="3" type="ORF">EICT3_021</name>
</gene>
<accession>A0A1P8YZR2</accession>
<dbReference type="EMBL" id="KX380194">
    <property type="protein sequence ID" value="AQD17732.1"/>
    <property type="molecule type" value="Genomic_DNA"/>
</dbReference>
<keyword evidence="2" id="KW-0472">Membrane</keyword>
<feature type="transmembrane region" description="Helical" evidence="2">
    <location>
        <begin position="81"/>
        <end position="102"/>
    </location>
</feature>
<proteinExistence type="predicted"/>
<sequence length="300" mass="31227">MITGVFTEAPRPPAAMQGPSPLPNSRDITTPCDQLGIEPPRSDAPKASPSLEELKAQAKEAEQKAKTCGVDMAKRSFFTKMIALVAASAVLITAALITGFTAGAGIPLLALASVGFAIAVGDVACAAYDWHNKKNGGEGLPMGSDAIGNAIYGLGKACGASDEKARQVATYGSLLARSAITLGTVAVGGFLPVAAPEALQTVIPALTLGSMALESGASVVRTNEMRHGIAKHSHEINAGRARGCVETAEREHERMAELDATEQRISNQRETLDKAREFLVQTLSQNSAGPAPLTRRHSFA</sequence>
<protein>
    <submittedName>
        <fullName evidence="3">EseG</fullName>
    </submittedName>
</protein>
<organism evidence="3">
    <name type="scientific">Edwardsiella ictaluri</name>
    <dbReference type="NCBI Taxonomy" id="67780"/>
    <lineage>
        <taxon>Bacteria</taxon>
        <taxon>Pseudomonadati</taxon>
        <taxon>Pseudomonadota</taxon>
        <taxon>Gammaproteobacteria</taxon>
        <taxon>Enterobacterales</taxon>
        <taxon>Hafniaceae</taxon>
        <taxon>Edwardsiella</taxon>
    </lineage>
</organism>
<evidence type="ECO:0000256" key="2">
    <source>
        <dbReference type="SAM" id="Phobius"/>
    </source>
</evidence>
<dbReference type="RefSeq" id="WP_049640593.1">
    <property type="nucleotide sequence ID" value="NZ_CP113300.1"/>
</dbReference>